<reference evidence="2 4" key="2">
    <citation type="submission" date="2018-06" db="EMBL/GenBank/DDBJ databases">
        <authorList>
            <consortium name="Pathogen Informatics"/>
            <person name="Doyle S."/>
        </authorList>
    </citation>
    <scope>NUCLEOTIDE SEQUENCE [LARGE SCALE GENOMIC DNA]</scope>
    <source>
        <strain evidence="2 4">NCTC12022</strain>
    </source>
</reference>
<dbReference type="Proteomes" id="UP000054698">
    <property type="component" value="Unassembled WGS sequence"/>
</dbReference>
<evidence type="ECO:0000313" key="4">
    <source>
        <dbReference type="Proteomes" id="UP000251942"/>
    </source>
</evidence>
<dbReference type="PATRIC" id="fig|453.4.peg.2625"/>
<evidence type="ECO:0000313" key="3">
    <source>
        <dbReference type="Proteomes" id="UP000054698"/>
    </source>
</evidence>
<keyword evidence="3" id="KW-1185">Reference proteome</keyword>
<dbReference type="OrthoDB" id="5638481at2"/>
<dbReference type="AlphaFoldDB" id="A0A0W0TLI8"/>
<protein>
    <submittedName>
        <fullName evidence="1">Uncharacterized protein</fullName>
    </submittedName>
</protein>
<organism evidence="1 3">
    <name type="scientific">Legionella feeleii</name>
    <dbReference type="NCBI Taxonomy" id="453"/>
    <lineage>
        <taxon>Bacteria</taxon>
        <taxon>Pseudomonadati</taxon>
        <taxon>Pseudomonadota</taxon>
        <taxon>Gammaproteobacteria</taxon>
        <taxon>Legionellales</taxon>
        <taxon>Legionellaceae</taxon>
        <taxon>Legionella</taxon>
    </lineage>
</organism>
<evidence type="ECO:0000313" key="2">
    <source>
        <dbReference type="EMBL" id="SPX60200.1"/>
    </source>
</evidence>
<accession>A0A0W0TLI8</accession>
<dbReference type="EMBL" id="LNYB01000082">
    <property type="protein sequence ID" value="KTC96037.1"/>
    <property type="molecule type" value="Genomic_DNA"/>
</dbReference>
<reference evidence="1 3" key="1">
    <citation type="submission" date="2015-11" db="EMBL/GenBank/DDBJ databases">
        <title>Genomic analysis of 38 Legionella species identifies large and diverse effector repertoires.</title>
        <authorList>
            <person name="Burstein D."/>
            <person name="Amaro F."/>
            <person name="Zusman T."/>
            <person name="Lifshitz Z."/>
            <person name="Cohen O."/>
            <person name="Gilbert J.A."/>
            <person name="Pupko T."/>
            <person name="Shuman H.A."/>
            <person name="Segal G."/>
        </authorList>
    </citation>
    <scope>NUCLEOTIDE SEQUENCE [LARGE SCALE GENOMIC DNA]</scope>
    <source>
        <strain evidence="1 3">WO-44C</strain>
    </source>
</reference>
<proteinExistence type="predicted"/>
<dbReference type="EMBL" id="UASS01000007">
    <property type="protein sequence ID" value="SPX60200.1"/>
    <property type="molecule type" value="Genomic_DNA"/>
</dbReference>
<sequence length="97" mass="10762">MFHPKNEDKIAKILKDSDAGFKVASDTNGNFLKSRLFSTQTDAASVLVNIRSKIDLSYIAIEVEPGGRGWYIVYNANPAVLNQFPHEGIENNNLPEP</sequence>
<dbReference type="Proteomes" id="UP000251942">
    <property type="component" value="Unassembled WGS sequence"/>
</dbReference>
<evidence type="ECO:0000313" key="1">
    <source>
        <dbReference type="EMBL" id="KTC96037.1"/>
    </source>
</evidence>
<gene>
    <name evidence="1" type="ORF">Lfee_2399</name>
    <name evidence="2" type="ORF">NCTC12022_00916</name>
</gene>
<name>A0A0W0TLI8_9GAMM</name>
<dbReference type="RefSeq" id="WP_058447140.1">
    <property type="nucleotide sequence ID" value="NZ_CAAAHT010000019.1"/>
</dbReference>